<dbReference type="PANTHER" id="PTHR42934">
    <property type="entry name" value="GLYCOLATE OXIDASE SUBUNIT GLCD"/>
    <property type="match status" value="1"/>
</dbReference>
<evidence type="ECO:0000259" key="6">
    <source>
        <dbReference type="PROSITE" id="PS51387"/>
    </source>
</evidence>
<dbReference type="InterPro" id="IPR051914">
    <property type="entry name" value="FAD-linked_OxidoTrans_Type4"/>
</dbReference>
<keyword evidence="4" id="KW-0274">FAD</keyword>
<evidence type="ECO:0000313" key="8">
    <source>
        <dbReference type="Proteomes" id="UP000632195"/>
    </source>
</evidence>
<dbReference type="SUPFAM" id="SSF55103">
    <property type="entry name" value="FAD-linked oxidases, C-terminal domain"/>
    <property type="match status" value="1"/>
</dbReference>
<dbReference type="InterPro" id="IPR016169">
    <property type="entry name" value="FAD-bd_PCMH_sub2"/>
</dbReference>
<comment type="cofactor">
    <cofactor evidence="1">
        <name>FAD</name>
        <dbReference type="ChEBI" id="CHEBI:57692"/>
    </cofactor>
</comment>
<evidence type="ECO:0000256" key="5">
    <source>
        <dbReference type="ARBA" id="ARBA00023002"/>
    </source>
</evidence>
<evidence type="ECO:0000256" key="3">
    <source>
        <dbReference type="ARBA" id="ARBA00022630"/>
    </source>
</evidence>
<dbReference type="Gene3D" id="3.30.70.2740">
    <property type="match status" value="1"/>
</dbReference>
<dbReference type="Gene3D" id="1.10.45.10">
    <property type="entry name" value="Vanillyl-alcohol Oxidase, Chain A, domain 4"/>
    <property type="match status" value="1"/>
</dbReference>
<comment type="caution">
    <text evidence="7">The sequence shown here is derived from an EMBL/GenBank/DDBJ whole genome shotgun (WGS) entry which is preliminary data.</text>
</comment>
<dbReference type="InterPro" id="IPR016164">
    <property type="entry name" value="FAD-linked_Oxase-like_C"/>
</dbReference>
<reference evidence="7" key="2">
    <citation type="submission" date="2022-09" db="EMBL/GenBank/DDBJ databases">
        <authorList>
            <person name="Sun Q."/>
            <person name="Ohkuma M."/>
        </authorList>
    </citation>
    <scope>NUCLEOTIDE SEQUENCE</scope>
    <source>
        <strain evidence="7">JCM 13583</strain>
    </source>
</reference>
<evidence type="ECO:0000256" key="2">
    <source>
        <dbReference type="ARBA" id="ARBA00008000"/>
    </source>
</evidence>
<dbReference type="Proteomes" id="UP000632195">
    <property type="component" value="Unassembled WGS sequence"/>
</dbReference>
<sequence length="466" mass="51147">MEEISASSLAGELAAIVGEENVLTDGPELIPYTRGSIDSGSHRPLAVVFPGSVEEVSGIIRVARRLRVPVVPRGGGSSPTGAVVPVKGGIVLDMKRLHDIVVRVEDGLVEAGAGATLQEVDAECRRHGYFFPPDPSSVRVATVGGAISENSGGMRCARFGVVKDWVLKVEAVLSDGTVTRFGEETYKNRAGFNILGLLIGSEGTLCVFTRAWLKIMPLPERLRRFAIFFSTIDDAAECIMDIRRSGVNPFILEYADRHGIEVANSVRKTDFPAPDGGMLIVDMDCLQGSEQRARQKLMEVVVRHRPQLVMEAQTREEEEAILEVRRIAFTAPGRLYSGFIDGDIVVPLSRIREAMDGIERIREKYGVYIATCGHVGDGNLHPQIGADINNREEWERAREAAREIDRLAINLGGSITGEHGIGYLKQDMLVEQFRARSMEANLDIMRGLKRLFDPDNILNPGKFALD</sequence>
<dbReference type="Pfam" id="PF01565">
    <property type="entry name" value="FAD_binding_4"/>
    <property type="match status" value="1"/>
</dbReference>
<dbReference type="InterPro" id="IPR004113">
    <property type="entry name" value="FAD-bd_oxidored_4_C"/>
</dbReference>
<dbReference type="PANTHER" id="PTHR42934:SF2">
    <property type="entry name" value="GLYCOLATE OXIDASE SUBUNIT GLCD"/>
    <property type="match status" value="1"/>
</dbReference>
<dbReference type="Pfam" id="PF02913">
    <property type="entry name" value="FAD-oxidase_C"/>
    <property type="match status" value="1"/>
</dbReference>
<keyword evidence="3" id="KW-0285">Flavoprotein</keyword>
<keyword evidence="8" id="KW-1185">Reference proteome</keyword>
<dbReference type="FunFam" id="3.30.70.2740:FF:000001">
    <property type="entry name" value="D-lactate dehydrogenase mitochondrial"/>
    <property type="match status" value="1"/>
</dbReference>
<dbReference type="Gene3D" id="3.30.465.10">
    <property type="match status" value="1"/>
</dbReference>
<protein>
    <submittedName>
        <fullName evidence="7">Glycolate oxidase subunit GlcD</fullName>
    </submittedName>
</protein>
<dbReference type="GO" id="GO:0016491">
    <property type="term" value="F:oxidoreductase activity"/>
    <property type="evidence" value="ECO:0007669"/>
    <property type="project" value="UniProtKB-KW"/>
</dbReference>
<accession>A0AA37BTN1</accession>
<keyword evidence="5" id="KW-0560">Oxidoreductase</keyword>
<dbReference type="SUPFAM" id="SSF56176">
    <property type="entry name" value="FAD-binding/transporter-associated domain-like"/>
    <property type="match status" value="1"/>
</dbReference>
<comment type="similarity">
    <text evidence="2">Belongs to the FAD-binding oxidoreductase/transferase type 4 family.</text>
</comment>
<dbReference type="AlphaFoldDB" id="A0AA37BTN1"/>
<dbReference type="InterPro" id="IPR036318">
    <property type="entry name" value="FAD-bd_PCMH-like_sf"/>
</dbReference>
<reference evidence="7" key="1">
    <citation type="journal article" date="2014" name="Int. J. Syst. Evol. Microbiol.">
        <title>Complete genome sequence of Corynebacterium casei LMG S-19264T (=DSM 44701T), isolated from a smear-ripened cheese.</title>
        <authorList>
            <consortium name="US DOE Joint Genome Institute (JGI-PGF)"/>
            <person name="Walter F."/>
            <person name="Albersmeier A."/>
            <person name="Kalinowski J."/>
            <person name="Ruckert C."/>
        </authorList>
    </citation>
    <scope>NUCLEOTIDE SEQUENCE</scope>
    <source>
        <strain evidence="7">JCM 13583</strain>
    </source>
</reference>
<dbReference type="FunFam" id="1.10.45.10:FF:000001">
    <property type="entry name" value="D-lactate dehydrogenase mitochondrial"/>
    <property type="match status" value="1"/>
</dbReference>
<dbReference type="InterPro" id="IPR016166">
    <property type="entry name" value="FAD-bd_PCMH"/>
</dbReference>
<evidence type="ECO:0000313" key="7">
    <source>
        <dbReference type="EMBL" id="GGM77385.1"/>
    </source>
</evidence>
<gene>
    <name evidence="7" type="ORF">GCM10007108_14480</name>
</gene>
<dbReference type="PROSITE" id="PS51387">
    <property type="entry name" value="FAD_PCMH"/>
    <property type="match status" value="1"/>
</dbReference>
<dbReference type="EMBL" id="BMNY01000002">
    <property type="protein sequence ID" value="GGM77385.1"/>
    <property type="molecule type" value="Genomic_DNA"/>
</dbReference>
<dbReference type="InterPro" id="IPR016171">
    <property type="entry name" value="Vanillyl_alc_oxidase_C-sub2"/>
</dbReference>
<dbReference type="InterPro" id="IPR006094">
    <property type="entry name" value="Oxid_FAD_bind_N"/>
</dbReference>
<proteinExistence type="inferred from homology"/>
<dbReference type="RefSeq" id="WP_188681563.1">
    <property type="nucleotide sequence ID" value="NZ_BMNY01000002.1"/>
</dbReference>
<evidence type="ECO:0000256" key="4">
    <source>
        <dbReference type="ARBA" id="ARBA00022827"/>
    </source>
</evidence>
<organism evidence="7 8">
    <name type="scientific">Thermogymnomonas acidicola</name>
    <dbReference type="NCBI Taxonomy" id="399579"/>
    <lineage>
        <taxon>Archaea</taxon>
        <taxon>Methanobacteriati</taxon>
        <taxon>Thermoplasmatota</taxon>
        <taxon>Thermoplasmata</taxon>
        <taxon>Thermoplasmatales</taxon>
        <taxon>Thermogymnomonas</taxon>
    </lineage>
</organism>
<evidence type="ECO:0000256" key="1">
    <source>
        <dbReference type="ARBA" id="ARBA00001974"/>
    </source>
</evidence>
<dbReference type="GO" id="GO:0071949">
    <property type="term" value="F:FAD binding"/>
    <property type="evidence" value="ECO:0007669"/>
    <property type="project" value="InterPro"/>
</dbReference>
<name>A0AA37BTN1_9ARCH</name>
<feature type="domain" description="FAD-binding PCMH-type" evidence="6">
    <location>
        <begin position="40"/>
        <end position="218"/>
    </location>
</feature>